<dbReference type="GO" id="GO:0016887">
    <property type="term" value="F:ATP hydrolysis activity"/>
    <property type="evidence" value="ECO:0007669"/>
    <property type="project" value="InterPro"/>
</dbReference>
<dbReference type="PANTHER" id="PTHR43718:SF2">
    <property type="entry name" value="LON PROTEASE HOMOLOG, MITOCHONDRIAL"/>
    <property type="match status" value="1"/>
</dbReference>
<dbReference type="SUPFAM" id="SSF54211">
    <property type="entry name" value="Ribosomal protein S5 domain 2-like"/>
    <property type="match status" value="1"/>
</dbReference>
<evidence type="ECO:0000256" key="1">
    <source>
        <dbReference type="ARBA" id="ARBA00022670"/>
    </source>
</evidence>
<protein>
    <submittedName>
        <fullName evidence="7">ATP-dependent Lon protease</fullName>
    </submittedName>
</protein>
<dbReference type="InterPro" id="IPR003593">
    <property type="entry name" value="AAA+_ATPase"/>
</dbReference>
<dbReference type="InterPro" id="IPR008269">
    <property type="entry name" value="Lon_proteolytic"/>
</dbReference>
<dbReference type="Pfam" id="PF00004">
    <property type="entry name" value="AAA"/>
    <property type="match status" value="1"/>
</dbReference>
<dbReference type="InterPro" id="IPR014721">
    <property type="entry name" value="Ribsml_uS5_D2-typ_fold_subgr"/>
</dbReference>
<keyword evidence="2" id="KW-0547">Nucleotide-binding</keyword>
<feature type="domain" description="Lon proteolytic" evidence="6">
    <location>
        <begin position="747"/>
        <end position="939"/>
    </location>
</feature>
<gene>
    <name evidence="7" type="ORF">Klosneuvirus_1_217</name>
</gene>
<dbReference type="InterPro" id="IPR027065">
    <property type="entry name" value="Lon_Prtase"/>
</dbReference>
<sequence length="947" mass="108883">MEDVIKDFKIKNLTNDYHKYSLYLSAFQTHIENCYTKYIINIKERNLYLKNINDVIRLLNSKYNDTIVEIYDNDSDELYQNIKIKTNESNIVGLNQLVHVHNMIGITNITNPYDKINNLILKLGSTIGFPSIQIALSIIIDFEYKYLFDMETNNLLEFYDEIFSILTYDIITDKNITKQISITEAETDNMILIQNYANMYIKYKDSYIMFTGYIKHDPLNIIIRTSQLCNNIIYKKKKDLEMTIYNIDYIDEIFVKSYIKNISLFDIIIFDNDKIIEKIKNDYETYNKLTKMSFINLMKEFIKDDLDPYISLKNMFNIIKLLLIGSEESVNIAGILYNVIKKKKSATDYPVSDIIYNNLSYLSQTKLKKSVINIKTEFDKISSIAVDDIDLKKQVLICKNMPEAAKKAAFEKIDEMKSSNNEYYKQLLYVKTLLNFPWPSQEDDQYFMNIGKSKKKSKDFLDNIISKLDSKVYGHAECKESIKELLGKWICNPSSSGSAIGLMGPPGVGKTLIAKAIGESLDIPFVQITLGGQNDGDLLHGHSYTYSGSQPGMIVKKMVEAGNARCIIYFDELDKACKKYDSNEIYNILIHITDPNTNTEFQDRFFQEIKFPLNKVLFIFSYNDSSLIDPILMDRIKNIEVKPFKTSDKQIIINKFIIKEMCKMVNFDENSINLNDKAMEFIINRYTNEPGVRDLKRKFEKIFLRLNLARIYNKKTITKNKPLTLTVELIEEYLGKNNIHIQNIHHEDLVGVINGLYATDSGQGGILPVEVFENYTNNDGKFILKMTGSQRRVMKESVISAFTAAIHCIDEKIRTEYLQKNRGGLHIHTPASSATPKDGPSGGCAFTVAFISRMLNKPIRRDIAITGEIELTGKVAKIGGLSYKLTGAKRSGVKLVFVPEENKDDIEEIKKDNIDLIDQDFNVILVTNVKEILPHVLIGYNKDQLIK</sequence>
<evidence type="ECO:0000256" key="5">
    <source>
        <dbReference type="ARBA" id="ARBA00022840"/>
    </source>
</evidence>
<dbReference type="SMART" id="SM00382">
    <property type="entry name" value="AAA"/>
    <property type="match status" value="1"/>
</dbReference>
<dbReference type="GO" id="GO:0005524">
    <property type="term" value="F:ATP binding"/>
    <property type="evidence" value="ECO:0007669"/>
    <property type="project" value="UniProtKB-KW"/>
</dbReference>
<dbReference type="PRINTS" id="PR00830">
    <property type="entry name" value="ENDOLAPTASE"/>
</dbReference>
<dbReference type="Gene3D" id="1.10.8.60">
    <property type="match status" value="1"/>
</dbReference>
<dbReference type="GO" id="GO:0006515">
    <property type="term" value="P:protein quality control for misfolded or incompletely synthesized proteins"/>
    <property type="evidence" value="ECO:0007669"/>
    <property type="project" value="TreeGrafter"/>
</dbReference>
<keyword evidence="3" id="KW-0378">Hydrolase</keyword>
<evidence type="ECO:0000259" key="6">
    <source>
        <dbReference type="PROSITE" id="PS51786"/>
    </source>
</evidence>
<dbReference type="Pfam" id="PF05362">
    <property type="entry name" value="Lon_C"/>
    <property type="match status" value="1"/>
</dbReference>
<evidence type="ECO:0000313" key="7">
    <source>
        <dbReference type="EMBL" id="ARF11360.1"/>
    </source>
</evidence>
<dbReference type="GO" id="GO:0004176">
    <property type="term" value="F:ATP-dependent peptidase activity"/>
    <property type="evidence" value="ECO:0007669"/>
    <property type="project" value="InterPro"/>
</dbReference>
<dbReference type="InterPro" id="IPR003959">
    <property type="entry name" value="ATPase_AAA_core"/>
</dbReference>
<dbReference type="InterPro" id="IPR054594">
    <property type="entry name" value="Lon_lid"/>
</dbReference>
<evidence type="ECO:0000256" key="3">
    <source>
        <dbReference type="ARBA" id="ARBA00022801"/>
    </source>
</evidence>
<keyword evidence="1 7" id="KW-0645">Protease</keyword>
<reference evidence="7" key="1">
    <citation type="journal article" date="2017" name="Science">
        <title>Giant viruses with an expanded complement of translation system components.</title>
        <authorList>
            <person name="Schulz F."/>
            <person name="Yutin N."/>
            <person name="Ivanova N.N."/>
            <person name="Ortega D.R."/>
            <person name="Lee T.K."/>
            <person name="Vierheilig J."/>
            <person name="Daims H."/>
            <person name="Horn M."/>
            <person name="Wagner M."/>
            <person name="Jensen G.J."/>
            <person name="Kyrpides N.C."/>
            <person name="Koonin E.V."/>
            <person name="Woyke T."/>
        </authorList>
    </citation>
    <scope>NUCLEOTIDE SEQUENCE</scope>
    <source>
        <strain evidence="7">KNV1</strain>
    </source>
</reference>
<evidence type="ECO:0000256" key="4">
    <source>
        <dbReference type="ARBA" id="ARBA00022825"/>
    </source>
</evidence>
<dbReference type="Pfam" id="PF22667">
    <property type="entry name" value="Lon_lid"/>
    <property type="match status" value="1"/>
</dbReference>
<dbReference type="SUPFAM" id="SSF52540">
    <property type="entry name" value="P-loop containing nucleoside triphosphate hydrolases"/>
    <property type="match status" value="1"/>
</dbReference>
<organism evidence="7">
    <name type="scientific">Klosneuvirus KNV1</name>
    <dbReference type="NCBI Taxonomy" id="1977640"/>
    <lineage>
        <taxon>Viruses</taxon>
        <taxon>Varidnaviria</taxon>
        <taxon>Bamfordvirae</taxon>
        <taxon>Nucleocytoviricota</taxon>
        <taxon>Megaviricetes</taxon>
        <taxon>Imitervirales</taxon>
        <taxon>Mimiviridae</taxon>
        <taxon>Klosneuvirinae</taxon>
        <taxon>Klosneuvirus</taxon>
    </lineage>
</organism>
<dbReference type="GO" id="GO:0004252">
    <property type="term" value="F:serine-type endopeptidase activity"/>
    <property type="evidence" value="ECO:0007669"/>
    <property type="project" value="InterPro"/>
</dbReference>
<dbReference type="EMBL" id="KY684108">
    <property type="protein sequence ID" value="ARF11360.1"/>
    <property type="molecule type" value="Genomic_DNA"/>
</dbReference>
<dbReference type="PROSITE" id="PS51786">
    <property type="entry name" value="LON_PROTEOLYTIC"/>
    <property type="match status" value="1"/>
</dbReference>
<evidence type="ECO:0000256" key="2">
    <source>
        <dbReference type="ARBA" id="ARBA00022741"/>
    </source>
</evidence>
<name>A0A1V0SI16_9VIRU</name>
<accession>A0A1V0SI16</accession>
<dbReference type="InterPro" id="IPR027417">
    <property type="entry name" value="P-loop_NTPase"/>
</dbReference>
<proteinExistence type="predicted"/>
<keyword evidence="5" id="KW-0067">ATP-binding</keyword>
<dbReference type="InterPro" id="IPR020568">
    <property type="entry name" value="Ribosomal_Su5_D2-typ_SF"/>
</dbReference>
<dbReference type="PANTHER" id="PTHR43718">
    <property type="entry name" value="LON PROTEASE"/>
    <property type="match status" value="1"/>
</dbReference>
<dbReference type="Gene3D" id="3.40.50.300">
    <property type="entry name" value="P-loop containing nucleotide triphosphate hydrolases"/>
    <property type="match status" value="1"/>
</dbReference>
<dbReference type="Gene3D" id="3.30.230.10">
    <property type="match status" value="1"/>
</dbReference>
<keyword evidence="4" id="KW-0720">Serine protease</keyword>